<evidence type="ECO:0000256" key="1">
    <source>
        <dbReference type="SAM" id="Phobius"/>
    </source>
</evidence>
<gene>
    <name evidence="2" type="ORF">KVP70_08445</name>
    <name evidence="3" type="ORF">L1274_002031</name>
</gene>
<reference evidence="3" key="2">
    <citation type="submission" date="2022-03" db="EMBL/GenBank/DDBJ databases">
        <title>Genome Encyclopedia of Bacteria and Archaea VI: Functional Genomics of Type Strains.</title>
        <authorList>
            <person name="Whitman W."/>
        </authorList>
    </citation>
    <scope>NUCLEOTIDE SEQUENCE</scope>
    <source>
        <strain evidence="3">HSC-15S17</strain>
    </source>
</reference>
<evidence type="ECO:0000313" key="3">
    <source>
        <dbReference type="EMBL" id="MCP2008323.1"/>
    </source>
</evidence>
<dbReference type="EMBL" id="JAHTGR010000003">
    <property type="protein sequence ID" value="MBV6320960.1"/>
    <property type="molecule type" value="Genomic_DNA"/>
</dbReference>
<dbReference type="RefSeq" id="WP_217941672.1">
    <property type="nucleotide sequence ID" value="NZ_JAHTGR010000003.1"/>
</dbReference>
<keyword evidence="1" id="KW-0472">Membrane</keyword>
<dbReference type="Proteomes" id="UP001155901">
    <property type="component" value="Unassembled WGS sequence"/>
</dbReference>
<dbReference type="AlphaFoldDB" id="A0AA41H7R5"/>
<feature type="transmembrane region" description="Helical" evidence="1">
    <location>
        <begin position="127"/>
        <end position="148"/>
    </location>
</feature>
<protein>
    <submittedName>
        <fullName evidence="3">Multidrug efflux pump subunit AcrA (Membrane-fusion protein)</fullName>
    </submittedName>
</protein>
<sequence>MNPDEQPATSQGDFFNTLNDKVDAHGALVDRFHVDLQTLSRQIAGCDKLVRMAHISLNQIDARIAEAVRIETQAAVQLEATGREAARAATEAADAAVAGLIGQMQAASREAAQVCGALHRARGQTGLWLAAYMAGTLALCLLTGWLAYRLHPDTPLPPEVAALAELGKKHAALLDKAGDKELKLIKEIQARRAKPK</sequence>
<dbReference type="EMBL" id="JALJZU010000004">
    <property type="protein sequence ID" value="MCP2008323.1"/>
    <property type="molecule type" value="Genomic_DNA"/>
</dbReference>
<evidence type="ECO:0000313" key="5">
    <source>
        <dbReference type="Proteomes" id="UP001162889"/>
    </source>
</evidence>
<organism evidence="2 4">
    <name type="scientific">Duganella violaceipulchra</name>
    <dbReference type="NCBI Taxonomy" id="2849652"/>
    <lineage>
        <taxon>Bacteria</taxon>
        <taxon>Pseudomonadati</taxon>
        <taxon>Pseudomonadota</taxon>
        <taxon>Betaproteobacteria</taxon>
        <taxon>Burkholderiales</taxon>
        <taxon>Oxalobacteraceae</taxon>
        <taxon>Telluria group</taxon>
        <taxon>Duganella</taxon>
    </lineage>
</organism>
<evidence type="ECO:0000313" key="4">
    <source>
        <dbReference type="Proteomes" id="UP001155901"/>
    </source>
</evidence>
<evidence type="ECO:0000313" key="2">
    <source>
        <dbReference type="EMBL" id="MBV6320960.1"/>
    </source>
</evidence>
<name>A0AA41H7R5_9BURK</name>
<comment type="caution">
    <text evidence="2">The sequence shown here is derived from an EMBL/GenBank/DDBJ whole genome shotgun (WGS) entry which is preliminary data.</text>
</comment>
<reference evidence="2" key="1">
    <citation type="submission" date="2021-07" db="EMBL/GenBank/DDBJ databases">
        <title>Characterization of violacein-producing bacteria and related species.</title>
        <authorList>
            <person name="Wilson H.S."/>
            <person name="De Leon M.E."/>
        </authorList>
    </citation>
    <scope>NUCLEOTIDE SEQUENCE</scope>
    <source>
        <strain evidence="2">HSC-15S17</strain>
    </source>
</reference>
<keyword evidence="1" id="KW-1133">Transmembrane helix</keyword>
<dbReference type="Proteomes" id="UP001162889">
    <property type="component" value="Unassembled WGS sequence"/>
</dbReference>
<keyword evidence="1" id="KW-0812">Transmembrane</keyword>
<proteinExistence type="predicted"/>
<keyword evidence="5" id="KW-1185">Reference proteome</keyword>
<accession>A0AA41H7R5</accession>